<dbReference type="EMBL" id="JMQI01000016">
    <property type="protein sequence ID" value="KDN22605.1"/>
    <property type="molecule type" value="Genomic_DNA"/>
</dbReference>
<reference evidence="3 4" key="1">
    <citation type="submission" date="2014-05" db="EMBL/GenBank/DDBJ databases">
        <title>Draft genome sequence of Amycolatopsis rifamycinica DSM 46095.</title>
        <authorList>
            <person name="Lal R."/>
            <person name="Saxena A."/>
            <person name="Kumari R."/>
            <person name="Mukherjee U."/>
            <person name="Singh P."/>
            <person name="Sangwan N."/>
            <person name="Mahato N.K."/>
        </authorList>
    </citation>
    <scope>NUCLEOTIDE SEQUENCE [LARGE SCALE GENOMIC DNA]</scope>
    <source>
        <strain evidence="3 4">DSM 46095</strain>
    </source>
</reference>
<gene>
    <name evidence="3" type="ORF">DV20_08720</name>
</gene>
<feature type="region of interest" description="Disordered" evidence="1">
    <location>
        <begin position="162"/>
        <end position="193"/>
    </location>
</feature>
<feature type="transmembrane region" description="Helical" evidence="2">
    <location>
        <begin position="223"/>
        <end position="242"/>
    </location>
</feature>
<organism evidence="3 4">
    <name type="scientific">Amycolatopsis rifamycinica</name>
    <dbReference type="NCBI Taxonomy" id="287986"/>
    <lineage>
        <taxon>Bacteria</taxon>
        <taxon>Bacillati</taxon>
        <taxon>Actinomycetota</taxon>
        <taxon>Actinomycetes</taxon>
        <taxon>Pseudonocardiales</taxon>
        <taxon>Pseudonocardiaceae</taxon>
        <taxon>Amycolatopsis</taxon>
    </lineage>
</organism>
<dbReference type="STRING" id="287986.DV20_08720"/>
<feature type="compositionally biased region" description="Basic and acidic residues" evidence="1">
    <location>
        <begin position="1"/>
        <end position="11"/>
    </location>
</feature>
<feature type="compositionally biased region" description="Pro residues" evidence="1">
    <location>
        <begin position="166"/>
        <end position="175"/>
    </location>
</feature>
<feature type="region of interest" description="Disordered" evidence="1">
    <location>
        <begin position="1"/>
        <end position="131"/>
    </location>
</feature>
<dbReference type="AlphaFoldDB" id="A0A066U693"/>
<dbReference type="Proteomes" id="UP000027345">
    <property type="component" value="Unassembled WGS sequence"/>
</dbReference>
<evidence type="ECO:0000313" key="4">
    <source>
        <dbReference type="Proteomes" id="UP000027345"/>
    </source>
</evidence>
<keyword evidence="2" id="KW-0812">Transmembrane</keyword>
<feature type="compositionally biased region" description="Low complexity" evidence="1">
    <location>
        <begin position="38"/>
        <end position="69"/>
    </location>
</feature>
<keyword evidence="4" id="KW-1185">Reference proteome</keyword>
<keyword evidence="2" id="KW-0472">Membrane</keyword>
<keyword evidence="2" id="KW-1133">Transmembrane helix</keyword>
<protein>
    <submittedName>
        <fullName evidence="3">Uncharacterized protein</fullName>
    </submittedName>
</protein>
<name>A0A066U693_9PSEU</name>
<evidence type="ECO:0000256" key="2">
    <source>
        <dbReference type="SAM" id="Phobius"/>
    </source>
</evidence>
<sequence length="392" mass="39560">MRRLENDERTRTLPPAAPEPPAPEPAGSAVAVLEPTGSAVAAPESAAPELAASRSPSLELTAPEPEPAGAGPGPASEPPAPEPTGSGVAAPEPTGSGVAAPKPTGSAMAAPKPTGSAMAAPEPTGSAVAAPEPAGSAVAALKLAAPEPDGGAHQAVSLADVNRPATPSPLPPSPAPNRARWLPSRRRPDPARDLRRELDQLRKATKPRLFRTSRKARLIARRALLIAAVLVAAATIGLSLYLSADSADDRPVVPENGYELTWAAEGTPDGQTADATVGRHVPVTLGSPAGRRELVMTLRPHGTPPSRPYLRGTVSVDEKAKLCGPVTVVLGAGKVMATLHVGLGAGPSVAVPSSFGPLAGIDRISITIDPSAATTPPCGTVTLNFDNFVVTG</sequence>
<proteinExistence type="predicted"/>
<accession>A0A066U693</accession>
<evidence type="ECO:0000256" key="1">
    <source>
        <dbReference type="SAM" id="MobiDB-lite"/>
    </source>
</evidence>
<evidence type="ECO:0000313" key="3">
    <source>
        <dbReference type="EMBL" id="KDN22605.1"/>
    </source>
</evidence>
<feature type="compositionally biased region" description="Pro residues" evidence="1">
    <location>
        <begin position="15"/>
        <end position="24"/>
    </location>
</feature>
<comment type="caution">
    <text evidence="3">The sequence shown here is derived from an EMBL/GenBank/DDBJ whole genome shotgun (WGS) entry which is preliminary data.</text>
</comment>